<reference evidence="4" key="2">
    <citation type="submission" date="2019-09" db="UniProtKB">
        <authorList>
            <consortium name="WormBaseParasite"/>
        </authorList>
    </citation>
    <scope>IDENTIFICATION</scope>
</reference>
<dbReference type="EMBL" id="UZAH01030276">
    <property type="protein sequence ID" value="VDP09956.1"/>
    <property type="molecule type" value="Genomic_DNA"/>
</dbReference>
<reference evidence="2 3" key="1">
    <citation type="submission" date="2018-11" db="EMBL/GenBank/DDBJ databases">
        <authorList>
            <consortium name="Pathogen Informatics"/>
        </authorList>
    </citation>
    <scope>NUCLEOTIDE SEQUENCE [LARGE SCALE GENOMIC DNA]</scope>
</reference>
<keyword evidence="3" id="KW-1185">Reference proteome</keyword>
<protein>
    <submittedName>
        <fullName evidence="4">Transposase</fullName>
    </submittedName>
</protein>
<dbReference type="InterPro" id="IPR027417">
    <property type="entry name" value="P-loop_NTPase"/>
</dbReference>
<dbReference type="OrthoDB" id="5870580at2759"/>
<proteinExistence type="predicted"/>
<dbReference type="Gene3D" id="3.40.50.300">
    <property type="entry name" value="P-loop containing nucleotide triphosphate hydrolases"/>
    <property type="match status" value="1"/>
</dbReference>
<dbReference type="WBParaSite" id="HPBE_0001781501-mRNA-1">
    <property type="protein sequence ID" value="HPBE_0001781501-mRNA-1"/>
    <property type="gene ID" value="HPBE_0001781501"/>
</dbReference>
<dbReference type="AlphaFoldDB" id="A0A183G7N4"/>
<feature type="region of interest" description="Disordered" evidence="1">
    <location>
        <begin position="1"/>
        <end position="72"/>
    </location>
</feature>
<dbReference type="Proteomes" id="UP000050761">
    <property type="component" value="Unassembled WGS sequence"/>
</dbReference>
<accession>A0A183G7N4</accession>
<feature type="compositionally biased region" description="Basic and acidic residues" evidence="1">
    <location>
        <begin position="7"/>
        <end position="22"/>
    </location>
</feature>
<sequence>MSRTQHSPREHRQTSMDMHTEAPSDGLRTRAHRLRNSNVPEVQHRSLADRASPVPPQRRAFPRAGEARGVRPAEKEVSRITTKEIVIMFEVRTHAIICLTTSALLNTTDSERTVFKRLLPQFTAIIGDDASQIPEPAIVAITTRAPDARPAYIGDVHQLNSRSAGAALPPRQKSEHSGYPCHAPAWE</sequence>
<name>A0A183G7N4_HELPZ</name>
<evidence type="ECO:0000256" key="1">
    <source>
        <dbReference type="SAM" id="MobiDB-lite"/>
    </source>
</evidence>
<evidence type="ECO:0000313" key="3">
    <source>
        <dbReference type="Proteomes" id="UP000050761"/>
    </source>
</evidence>
<evidence type="ECO:0000313" key="4">
    <source>
        <dbReference type="WBParaSite" id="HPBE_0001781501-mRNA-1"/>
    </source>
</evidence>
<gene>
    <name evidence="2" type="ORF">HPBE_LOCUS17814</name>
</gene>
<evidence type="ECO:0000313" key="2">
    <source>
        <dbReference type="EMBL" id="VDP09956.1"/>
    </source>
</evidence>
<feature type="region of interest" description="Disordered" evidence="1">
    <location>
        <begin position="164"/>
        <end position="187"/>
    </location>
</feature>
<organism evidence="3 4">
    <name type="scientific">Heligmosomoides polygyrus</name>
    <name type="common">Parasitic roundworm</name>
    <dbReference type="NCBI Taxonomy" id="6339"/>
    <lineage>
        <taxon>Eukaryota</taxon>
        <taxon>Metazoa</taxon>
        <taxon>Ecdysozoa</taxon>
        <taxon>Nematoda</taxon>
        <taxon>Chromadorea</taxon>
        <taxon>Rhabditida</taxon>
        <taxon>Rhabditina</taxon>
        <taxon>Rhabditomorpha</taxon>
        <taxon>Strongyloidea</taxon>
        <taxon>Heligmosomidae</taxon>
        <taxon>Heligmosomoides</taxon>
    </lineage>
</organism>
<accession>A0A3P8ES03</accession>